<keyword evidence="2" id="KW-0560">Oxidoreductase</keyword>
<keyword evidence="2" id="KW-0521">NADP</keyword>
<name>A0ABS8EUH3_9FIRM</name>
<comment type="function">
    <text evidence="2">Catalyzes the reduction of dTDP-6-deoxy-L-lyxo-4-hexulose to yield dTDP-L-rhamnose.</text>
</comment>
<evidence type="ECO:0000259" key="3">
    <source>
        <dbReference type="Pfam" id="PF04321"/>
    </source>
</evidence>
<dbReference type="RefSeq" id="WP_248834871.1">
    <property type="nucleotide sequence ID" value="NZ_JAJEQE010000008.1"/>
</dbReference>
<accession>A0ABS8EUH3</accession>
<dbReference type="InterPro" id="IPR029903">
    <property type="entry name" value="RmlD-like-bd"/>
</dbReference>
<dbReference type="EMBL" id="JAJEQE010000008">
    <property type="protein sequence ID" value="MCC2148424.1"/>
    <property type="molecule type" value="Genomic_DNA"/>
</dbReference>
<comment type="pathway">
    <text evidence="2">Carbohydrate biosynthesis; dTDP-L-rhamnose biosynthesis.</text>
</comment>
<proteinExistence type="inferred from homology"/>
<organism evidence="4 5">
    <name type="scientific">Hominisplanchenecus faecis</name>
    <dbReference type="NCBI Taxonomy" id="2885351"/>
    <lineage>
        <taxon>Bacteria</taxon>
        <taxon>Bacillati</taxon>
        <taxon>Bacillota</taxon>
        <taxon>Clostridia</taxon>
        <taxon>Lachnospirales</taxon>
        <taxon>Lachnospiraceae</taxon>
        <taxon>Hominisplanchenecus</taxon>
    </lineage>
</organism>
<dbReference type="PANTHER" id="PTHR10491">
    <property type="entry name" value="DTDP-4-DEHYDRORHAMNOSE REDUCTASE"/>
    <property type="match status" value="1"/>
</dbReference>
<protein>
    <recommendedName>
        <fullName evidence="2">dTDP-4-dehydrorhamnose reductase</fullName>
        <ecNumber evidence="2">1.1.1.133</ecNumber>
    </recommendedName>
</protein>
<dbReference type="EC" id="1.1.1.133" evidence="2"/>
<evidence type="ECO:0000313" key="4">
    <source>
        <dbReference type="EMBL" id="MCC2148424.1"/>
    </source>
</evidence>
<dbReference type="PANTHER" id="PTHR10491:SF4">
    <property type="entry name" value="METHIONINE ADENOSYLTRANSFERASE 2 SUBUNIT BETA"/>
    <property type="match status" value="1"/>
</dbReference>
<comment type="caution">
    <text evidence="4">The sequence shown here is derived from an EMBL/GenBank/DDBJ whole genome shotgun (WGS) entry which is preliminary data.</text>
</comment>
<sequence>MKILITGAHGFVGNRLMQDLDDTVAAPSMRGMSEEQIRNMIEKSRADVIIHTAAISDVGTCEKDPGASYEANVRLPLFLAKAAKEQKLICFSSDQVYRGCAGEGPYKEEDASPCNVYGRHKLEMEQRVMDVKPDAVMLRAEWMYDYPAERSNYLRMLLNEKQVLTFGKQYRGITYLREVAENMPKIFMLPGGVYNFGSETKQTMYDITCEMLHFLKSDRKPEEVPPAHNLWMDCTKAKERGILFSDAKEGLKRCLKDYHLTKDRE</sequence>
<dbReference type="InterPro" id="IPR005913">
    <property type="entry name" value="dTDP_dehydrorham_reduct"/>
</dbReference>
<dbReference type="Proteomes" id="UP001299235">
    <property type="component" value="Unassembled WGS sequence"/>
</dbReference>
<evidence type="ECO:0000256" key="1">
    <source>
        <dbReference type="ARBA" id="ARBA00010944"/>
    </source>
</evidence>
<keyword evidence="5" id="KW-1185">Reference proteome</keyword>
<evidence type="ECO:0000313" key="5">
    <source>
        <dbReference type="Proteomes" id="UP001299235"/>
    </source>
</evidence>
<dbReference type="Pfam" id="PF04321">
    <property type="entry name" value="RmlD_sub_bind"/>
    <property type="match status" value="1"/>
</dbReference>
<dbReference type="Gene3D" id="3.40.50.720">
    <property type="entry name" value="NAD(P)-binding Rossmann-like Domain"/>
    <property type="match status" value="1"/>
</dbReference>
<gene>
    <name evidence="4" type="ORF">LKD42_04025</name>
</gene>
<feature type="domain" description="RmlD-like substrate binding" evidence="3">
    <location>
        <begin position="1"/>
        <end position="226"/>
    </location>
</feature>
<evidence type="ECO:0000256" key="2">
    <source>
        <dbReference type="RuleBase" id="RU364082"/>
    </source>
</evidence>
<dbReference type="InterPro" id="IPR036291">
    <property type="entry name" value="NAD(P)-bd_dom_sf"/>
</dbReference>
<reference evidence="4 5" key="1">
    <citation type="submission" date="2021-10" db="EMBL/GenBank/DDBJ databases">
        <title>Anaerobic single-cell dispensing facilitates the cultivation of human gut bacteria.</title>
        <authorList>
            <person name="Afrizal A."/>
        </authorList>
    </citation>
    <scope>NUCLEOTIDE SEQUENCE [LARGE SCALE GENOMIC DNA]</scope>
    <source>
        <strain evidence="4 5">CLA-AA-H246</strain>
    </source>
</reference>
<comment type="similarity">
    <text evidence="1 2">Belongs to the dTDP-4-dehydrorhamnose reductase family.</text>
</comment>
<dbReference type="SUPFAM" id="SSF51735">
    <property type="entry name" value="NAD(P)-binding Rossmann-fold domains"/>
    <property type="match status" value="1"/>
</dbReference>